<evidence type="ECO:0000256" key="3">
    <source>
        <dbReference type="ARBA" id="ARBA00022679"/>
    </source>
</evidence>
<evidence type="ECO:0000259" key="5">
    <source>
        <dbReference type="Pfam" id="PF12390"/>
    </source>
</evidence>
<gene>
    <name evidence="6" type="ORF">S01H1_28918</name>
</gene>
<proteinExistence type="inferred from homology"/>
<dbReference type="InterPro" id="IPR025862">
    <property type="entry name" value="SelA_trans_N_dom"/>
</dbReference>
<dbReference type="PANTHER" id="PTHR32328">
    <property type="entry name" value="L-SERYL-TRNA(SEC) SELENIUM TRANSFERASE"/>
    <property type="match status" value="1"/>
</dbReference>
<dbReference type="Pfam" id="PF12390">
    <property type="entry name" value="Se-cys_synth_N"/>
    <property type="match status" value="1"/>
</dbReference>
<organism evidence="6">
    <name type="scientific">marine sediment metagenome</name>
    <dbReference type="NCBI Taxonomy" id="412755"/>
    <lineage>
        <taxon>unclassified sequences</taxon>
        <taxon>metagenomes</taxon>
        <taxon>ecological metagenomes</taxon>
    </lineage>
</organism>
<comment type="caution">
    <text evidence="6">The sequence shown here is derived from an EMBL/GenBank/DDBJ whole genome shotgun (WGS) entry which is preliminary data.</text>
</comment>
<dbReference type="Gene3D" id="3.90.1150.110">
    <property type="match status" value="1"/>
</dbReference>
<evidence type="ECO:0000256" key="4">
    <source>
        <dbReference type="ARBA" id="ARBA00022898"/>
    </source>
</evidence>
<keyword evidence="2" id="KW-0963">Cytoplasm</keyword>
<keyword evidence="3" id="KW-0808">Transferase</keyword>
<evidence type="ECO:0000256" key="1">
    <source>
        <dbReference type="ARBA" id="ARBA00001933"/>
    </source>
</evidence>
<dbReference type="HAMAP" id="MF_00423">
    <property type="entry name" value="SelA"/>
    <property type="match status" value="1"/>
</dbReference>
<dbReference type="EMBL" id="BARS01017704">
    <property type="protein sequence ID" value="GAF86855.1"/>
    <property type="molecule type" value="Genomic_DNA"/>
</dbReference>
<feature type="non-terminal residue" evidence="6">
    <location>
        <position position="160"/>
    </location>
</feature>
<dbReference type="Pfam" id="PF03841">
    <property type="entry name" value="SelA"/>
    <property type="match status" value="1"/>
</dbReference>
<dbReference type="GO" id="GO:0005737">
    <property type="term" value="C:cytoplasm"/>
    <property type="evidence" value="ECO:0007669"/>
    <property type="project" value="InterPro"/>
</dbReference>
<evidence type="ECO:0000256" key="2">
    <source>
        <dbReference type="ARBA" id="ARBA00022490"/>
    </source>
</evidence>
<reference evidence="6" key="1">
    <citation type="journal article" date="2014" name="Front. Microbiol.">
        <title>High frequency of phylogenetically diverse reductive dehalogenase-homologous genes in deep subseafloor sedimentary metagenomes.</title>
        <authorList>
            <person name="Kawai M."/>
            <person name="Futagami T."/>
            <person name="Toyoda A."/>
            <person name="Takaki Y."/>
            <person name="Nishi S."/>
            <person name="Hori S."/>
            <person name="Arai W."/>
            <person name="Tsubouchi T."/>
            <person name="Morono Y."/>
            <person name="Uchiyama I."/>
            <person name="Ito T."/>
            <person name="Fujiyama A."/>
            <person name="Inagaki F."/>
            <person name="Takami H."/>
        </authorList>
    </citation>
    <scope>NUCLEOTIDE SEQUENCE</scope>
    <source>
        <strain evidence="6">Expedition CK06-06</strain>
    </source>
</reference>
<feature type="domain" description="L-seryl-tRNA selenium transferase N-terminal" evidence="5">
    <location>
        <begin position="3"/>
        <end position="42"/>
    </location>
</feature>
<keyword evidence="4" id="KW-0663">Pyridoxal phosphate</keyword>
<name>X0UED9_9ZZZZ</name>
<dbReference type="GO" id="GO:0004125">
    <property type="term" value="F:L-seryl-tRNA(Sec) selenium transferase activity"/>
    <property type="evidence" value="ECO:0007669"/>
    <property type="project" value="InterPro"/>
</dbReference>
<accession>X0UED9</accession>
<dbReference type="SUPFAM" id="SSF53383">
    <property type="entry name" value="PLP-dependent transferases"/>
    <property type="match status" value="1"/>
</dbReference>
<dbReference type="GO" id="GO:0001514">
    <property type="term" value="P:selenocysteine incorporation"/>
    <property type="evidence" value="ECO:0007669"/>
    <property type="project" value="InterPro"/>
</dbReference>
<dbReference type="InterPro" id="IPR018319">
    <property type="entry name" value="SelA-like"/>
</dbReference>
<sequence length="160" mass="17310">MTFRDLPSVESLLQNEAIAELITTYGRPLTIQAIRDQLETARTSIRDGDPSPNEDALLAGVSTTLEAWLAPSLRPVVNATGVIIHTNLGRAPLSQAARQAMLTVAQGYSTLEYNLKRGVRGKRELHTEELLKRITGTEAALVVNNNAAAVLLALTALARR</sequence>
<dbReference type="PANTHER" id="PTHR32328:SF0">
    <property type="entry name" value="L-SERYL-TRNA(SEC) SELENIUM TRANSFERASE"/>
    <property type="match status" value="1"/>
</dbReference>
<comment type="cofactor">
    <cofactor evidence="1">
        <name>pyridoxal 5'-phosphate</name>
        <dbReference type="ChEBI" id="CHEBI:597326"/>
    </cofactor>
</comment>
<dbReference type="AlphaFoldDB" id="X0UED9"/>
<dbReference type="InterPro" id="IPR015424">
    <property type="entry name" value="PyrdxlP-dep_Trfase"/>
</dbReference>
<protein>
    <recommendedName>
        <fullName evidence="5">L-seryl-tRNA selenium transferase N-terminal domain-containing protein</fullName>
    </recommendedName>
</protein>
<evidence type="ECO:0000313" key="6">
    <source>
        <dbReference type="EMBL" id="GAF86855.1"/>
    </source>
</evidence>
<dbReference type="InterPro" id="IPR004534">
    <property type="entry name" value="SelA_trans"/>
</dbReference>